<dbReference type="Proteomes" id="UP000789366">
    <property type="component" value="Unassembled WGS sequence"/>
</dbReference>
<evidence type="ECO:0000313" key="1">
    <source>
        <dbReference type="EMBL" id="CAG8604501.1"/>
    </source>
</evidence>
<reference evidence="1" key="1">
    <citation type="submission" date="2021-06" db="EMBL/GenBank/DDBJ databases">
        <authorList>
            <person name="Kallberg Y."/>
            <person name="Tangrot J."/>
            <person name="Rosling A."/>
        </authorList>
    </citation>
    <scope>NUCLEOTIDE SEQUENCE</scope>
    <source>
        <strain evidence="1">28 12/20/2015</strain>
    </source>
</reference>
<keyword evidence="2" id="KW-1185">Reference proteome</keyword>
<evidence type="ECO:0000313" key="2">
    <source>
        <dbReference type="Proteomes" id="UP000789366"/>
    </source>
</evidence>
<name>A0ACA9MSL2_9GLOM</name>
<proteinExistence type="predicted"/>
<feature type="non-terminal residue" evidence="1">
    <location>
        <position position="1"/>
    </location>
</feature>
<accession>A0ACA9MSL2</accession>
<organism evidence="1 2">
    <name type="scientific">Cetraspora pellucida</name>
    <dbReference type="NCBI Taxonomy" id="1433469"/>
    <lineage>
        <taxon>Eukaryota</taxon>
        <taxon>Fungi</taxon>
        <taxon>Fungi incertae sedis</taxon>
        <taxon>Mucoromycota</taxon>
        <taxon>Glomeromycotina</taxon>
        <taxon>Glomeromycetes</taxon>
        <taxon>Diversisporales</taxon>
        <taxon>Gigasporaceae</taxon>
        <taxon>Cetraspora</taxon>
    </lineage>
</organism>
<gene>
    <name evidence="1" type="ORF">SPELUC_LOCUS7260</name>
</gene>
<dbReference type="EMBL" id="CAJVPW010009364">
    <property type="protein sequence ID" value="CAG8604501.1"/>
    <property type="molecule type" value="Genomic_DNA"/>
</dbReference>
<comment type="caution">
    <text evidence="1">The sequence shown here is derived from an EMBL/GenBank/DDBJ whole genome shotgun (WGS) entry which is preliminary data.</text>
</comment>
<sequence length="72" mass="8220">FSIDLDMLSSELDTLSNILNTLSSSNQLTIMEEVGLQLKVTQTIVDSRIDFQLLSGEYNSYFKNFMKMSLFT</sequence>
<protein>
    <submittedName>
        <fullName evidence="1">7601_t:CDS:1</fullName>
    </submittedName>
</protein>